<feature type="domain" description="Glutamine amidotransferase" evidence="10">
    <location>
        <begin position="3"/>
        <end position="197"/>
    </location>
</feature>
<keyword evidence="4" id="KW-0378">Hydrolase</keyword>
<dbReference type="CDD" id="cd01748">
    <property type="entry name" value="GATase1_IGP_Synthase"/>
    <property type="match status" value="1"/>
</dbReference>
<reference evidence="11" key="1">
    <citation type="submission" date="2018-05" db="EMBL/GenBank/DDBJ databases">
        <authorList>
            <person name="Lanie J.A."/>
            <person name="Ng W.-L."/>
            <person name="Kazmierczak K.M."/>
            <person name="Andrzejewski T.M."/>
            <person name="Davidsen T.M."/>
            <person name="Wayne K.J."/>
            <person name="Tettelin H."/>
            <person name="Glass J.I."/>
            <person name="Rusch D."/>
            <person name="Podicherti R."/>
            <person name="Tsui H.-C.T."/>
            <person name="Winkler M.E."/>
        </authorList>
    </citation>
    <scope>NUCLEOTIDE SEQUENCE</scope>
</reference>
<keyword evidence="3" id="KW-0028">Amino-acid biosynthesis</keyword>
<comment type="catalytic activity">
    <reaction evidence="8">
        <text>5-[(5-phospho-1-deoxy-D-ribulos-1-ylimino)methylamino]-1-(5-phospho-beta-D-ribosyl)imidazole-4-carboxamide + L-glutamine = D-erythro-1-(imidazol-4-yl)glycerol 3-phosphate + 5-amino-1-(5-phospho-beta-D-ribosyl)imidazole-4-carboxamide + L-glutamate + H(+)</text>
        <dbReference type="Rhea" id="RHEA:24793"/>
        <dbReference type="ChEBI" id="CHEBI:15378"/>
        <dbReference type="ChEBI" id="CHEBI:29985"/>
        <dbReference type="ChEBI" id="CHEBI:58278"/>
        <dbReference type="ChEBI" id="CHEBI:58359"/>
        <dbReference type="ChEBI" id="CHEBI:58475"/>
        <dbReference type="ChEBI" id="CHEBI:58525"/>
        <dbReference type="EC" id="4.3.2.10"/>
    </reaction>
</comment>
<sequence length="200" mass="22294">MNVIIDYNVGNLHNLKNALDYGGIESKLVSHADDVKKADRILLPGVGAFAPAMDHLKHSGMLEALHEKVQSGTPMLGVCVGAQLLMDNSEEDGFHDGLGWIQGKVKRFSHELKIPQIGWNSVTQQKKNLLFKDVSDEMHFYFVHSYHLEPANSDQVLGITNYGYDFASVVCKDNLWGVQFHPEKSQNAGLQLLKNFCTLT</sequence>
<dbReference type="GO" id="GO:0016829">
    <property type="term" value="F:lyase activity"/>
    <property type="evidence" value="ECO:0007669"/>
    <property type="project" value="UniProtKB-KW"/>
</dbReference>
<comment type="pathway">
    <text evidence="1">Amino-acid biosynthesis; L-histidine biosynthesis; L-histidine from 5-phospho-alpha-D-ribose 1-diphosphate: step 5/9.</text>
</comment>
<evidence type="ECO:0000259" key="10">
    <source>
        <dbReference type="Pfam" id="PF00117"/>
    </source>
</evidence>
<keyword evidence="6" id="KW-0368">Histidine biosynthesis</keyword>
<proteinExistence type="inferred from homology"/>
<comment type="subunit">
    <text evidence="2">Heterodimer of HisH and HisF.</text>
</comment>
<dbReference type="InterPro" id="IPR010139">
    <property type="entry name" value="Imidazole-glycPsynth_HisH"/>
</dbReference>
<dbReference type="PROSITE" id="PS51273">
    <property type="entry name" value="GATASE_TYPE_1"/>
    <property type="match status" value="1"/>
</dbReference>
<dbReference type="GO" id="GO:0000107">
    <property type="term" value="F:imidazoleglycerol-phosphate synthase activity"/>
    <property type="evidence" value="ECO:0007669"/>
    <property type="project" value="TreeGrafter"/>
</dbReference>
<dbReference type="GO" id="GO:0004359">
    <property type="term" value="F:glutaminase activity"/>
    <property type="evidence" value="ECO:0007669"/>
    <property type="project" value="UniProtKB-EC"/>
</dbReference>
<dbReference type="PANTHER" id="PTHR42701">
    <property type="entry name" value="IMIDAZOLE GLYCEROL PHOSPHATE SYNTHASE SUBUNIT HISH"/>
    <property type="match status" value="1"/>
</dbReference>
<accession>A0A381V1T6</accession>
<dbReference type="InterPro" id="IPR017926">
    <property type="entry name" value="GATASE"/>
</dbReference>
<dbReference type="PROSITE" id="PS51274">
    <property type="entry name" value="GATASE_COBBQ"/>
    <property type="match status" value="1"/>
</dbReference>
<dbReference type="EMBL" id="UINC01007593">
    <property type="protein sequence ID" value="SVA34184.1"/>
    <property type="molecule type" value="Genomic_DNA"/>
</dbReference>
<evidence type="ECO:0000256" key="2">
    <source>
        <dbReference type="ARBA" id="ARBA00011152"/>
    </source>
</evidence>
<dbReference type="AlphaFoldDB" id="A0A381V1T6"/>
<evidence type="ECO:0000256" key="8">
    <source>
        <dbReference type="ARBA" id="ARBA00047838"/>
    </source>
</evidence>
<keyword evidence="5" id="KW-0315">Glutamine amidotransferase</keyword>
<dbReference type="PIRSF" id="PIRSF000495">
    <property type="entry name" value="Amidotransf_hisH"/>
    <property type="match status" value="1"/>
</dbReference>
<comment type="catalytic activity">
    <reaction evidence="9">
        <text>L-glutamine + H2O = L-glutamate + NH4(+)</text>
        <dbReference type="Rhea" id="RHEA:15889"/>
        <dbReference type="ChEBI" id="CHEBI:15377"/>
        <dbReference type="ChEBI" id="CHEBI:28938"/>
        <dbReference type="ChEBI" id="CHEBI:29985"/>
        <dbReference type="ChEBI" id="CHEBI:58359"/>
        <dbReference type="EC" id="3.5.1.2"/>
    </reaction>
</comment>
<dbReference type="NCBIfam" id="TIGR01855">
    <property type="entry name" value="IMP_synth_hisH"/>
    <property type="match status" value="1"/>
</dbReference>
<evidence type="ECO:0000256" key="3">
    <source>
        <dbReference type="ARBA" id="ARBA00022605"/>
    </source>
</evidence>
<evidence type="ECO:0000256" key="6">
    <source>
        <dbReference type="ARBA" id="ARBA00023102"/>
    </source>
</evidence>
<dbReference type="PANTHER" id="PTHR42701:SF1">
    <property type="entry name" value="IMIDAZOLE GLYCEROL PHOSPHATE SYNTHASE SUBUNIT HISH"/>
    <property type="match status" value="1"/>
</dbReference>
<dbReference type="UniPathway" id="UPA00031">
    <property type="reaction ID" value="UER00010"/>
</dbReference>
<evidence type="ECO:0000256" key="1">
    <source>
        <dbReference type="ARBA" id="ARBA00005091"/>
    </source>
</evidence>
<gene>
    <name evidence="11" type="ORF">METZ01_LOCUS87038</name>
</gene>
<evidence type="ECO:0000313" key="11">
    <source>
        <dbReference type="EMBL" id="SVA34184.1"/>
    </source>
</evidence>
<dbReference type="HAMAP" id="MF_00278">
    <property type="entry name" value="HisH"/>
    <property type="match status" value="1"/>
</dbReference>
<dbReference type="InterPro" id="IPR029062">
    <property type="entry name" value="Class_I_gatase-like"/>
</dbReference>
<organism evidence="11">
    <name type="scientific">marine metagenome</name>
    <dbReference type="NCBI Taxonomy" id="408172"/>
    <lineage>
        <taxon>unclassified sequences</taxon>
        <taxon>metagenomes</taxon>
        <taxon>ecological metagenomes</taxon>
    </lineage>
</organism>
<evidence type="ECO:0000256" key="9">
    <source>
        <dbReference type="ARBA" id="ARBA00049534"/>
    </source>
</evidence>
<dbReference type="Pfam" id="PF00117">
    <property type="entry name" value="GATase"/>
    <property type="match status" value="1"/>
</dbReference>
<dbReference type="GO" id="GO:0000105">
    <property type="term" value="P:L-histidine biosynthetic process"/>
    <property type="evidence" value="ECO:0007669"/>
    <property type="project" value="UniProtKB-UniPathway"/>
</dbReference>
<dbReference type="SUPFAM" id="SSF52317">
    <property type="entry name" value="Class I glutamine amidotransferase-like"/>
    <property type="match status" value="1"/>
</dbReference>
<dbReference type="Gene3D" id="3.40.50.880">
    <property type="match status" value="1"/>
</dbReference>
<evidence type="ECO:0000256" key="5">
    <source>
        <dbReference type="ARBA" id="ARBA00022962"/>
    </source>
</evidence>
<protein>
    <recommendedName>
        <fullName evidence="10">Glutamine amidotransferase domain-containing protein</fullName>
    </recommendedName>
</protein>
<keyword evidence="7" id="KW-0456">Lyase</keyword>
<name>A0A381V1T6_9ZZZZ</name>
<evidence type="ECO:0000256" key="4">
    <source>
        <dbReference type="ARBA" id="ARBA00022801"/>
    </source>
</evidence>
<evidence type="ECO:0000256" key="7">
    <source>
        <dbReference type="ARBA" id="ARBA00023239"/>
    </source>
</evidence>